<evidence type="ECO:0000259" key="12">
    <source>
        <dbReference type="PROSITE" id="PS51012"/>
    </source>
</evidence>
<comment type="similarity">
    <text evidence="2 11">Belongs to the ABC-2 integral membrane protein family.</text>
</comment>
<proteinExistence type="inferred from homology"/>
<gene>
    <name evidence="13" type="primary">tagG</name>
    <name evidence="13" type="ORF">Pan241w_31430</name>
</gene>
<evidence type="ECO:0000256" key="7">
    <source>
        <dbReference type="ARBA" id="ARBA00022903"/>
    </source>
</evidence>
<dbReference type="GO" id="GO:0043190">
    <property type="term" value="C:ATP-binding cassette (ABC) transporter complex"/>
    <property type="evidence" value="ECO:0007669"/>
    <property type="project" value="InterPro"/>
</dbReference>
<dbReference type="Pfam" id="PF01061">
    <property type="entry name" value="ABC2_membrane"/>
    <property type="match status" value="1"/>
</dbReference>
<feature type="transmembrane region" description="Helical" evidence="11">
    <location>
        <begin position="145"/>
        <end position="168"/>
    </location>
</feature>
<feature type="transmembrane region" description="Helical" evidence="11">
    <location>
        <begin position="174"/>
        <end position="193"/>
    </location>
</feature>
<evidence type="ECO:0000313" key="14">
    <source>
        <dbReference type="Proteomes" id="UP000317171"/>
    </source>
</evidence>
<dbReference type="EMBL" id="CP036269">
    <property type="protein sequence ID" value="QDT43046.1"/>
    <property type="molecule type" value="Genomic_DNA"/>
</dbReference>
<name>A0A517RGP7_9PLAN</name>
<evidence type="ECO:0000256" key="3">
    <source>
        <dbReference type="ARBA" id="ARBA00022448"/>
    </source>
</evidence>
<reference evidence="13 14" key="1">
    <citation type="submission" date="2019-02" db="EMBL/GenBank/DDBJ databases">
        <title>Deep-cultivation of Planctomycetes and their phenomic and genomic characterization uncovers novel biology.</title>
        <authorList>
            <person name="Wiegand S."/>
            <person name="Jogler M."/>
            <person name="Boedeker C."/>
            <person name="Pinto D."/>
            <person name="Vollmers J."/>
            <person name="Rivas-Marin E."/>
            <person name="Kohn T."/>
            <person name="Peeters S.H."/>
            <person name="Heuer A."/>
            <person name="Rast P."/>
            <person name="Oberbeckmann S."/>
            <person name="Bunk B."/>
            <person name="Jeske O."/>
            <person name="Meyerdierks A."/>
            <person name="Storesund J.E."/>
            <person name="Kallscheuer N."/>
            <person name="Luecker S."/>
            <person name="Lage O.M."/>
            <person name="Pohl T."/>
            <person name="Merkel B.J."/>
            <person name="Hornburger P."/>
            <person name="Mueller R.-W."/>
            <person name="Bruemmer F."/>
            <person name="Labrenz M."/>
            <person name="Spormann A.M."/>
            <person name="Op den Camp H."/>
            <person name="Overmann J."/>
            <person name="Amann R."/>
            <person name="Jetten M.S.M."/>
            <person name="Mascher T."/>
            <person name="Medema M.H."/>
            <person name="Devos D.P."/>
            <person name="Kaster A.-K."/>
            <person name="Ovreas L."/>
            <person name="Rohde M."/>
            <person name="Galperin M.Y."/>
            <person name="Jogler C."/>
        </authorList>
    </citation>
    <scope>NUCLEOTIDE SEQUENCE [LARGE SCALE GENOMIC DNA]</scope>
    <source>
        <strain evidence="13 14">Pan241w</strain>
    </source>
</reference>
<comment type="subcellular location">
    <subcellularLocation>
        <location evidence="1 11">Cell membrane</location>
        <topology evidence="1 11">Multi-pass membrane protein</topology>
    </subcellularLocation>
</comment>
<dbReference type="KEGG" id="gaz:Pan241w_31430"/>
<evidence type="ECO:0000313" key="13">
    <source>
        <dbReference type="EMBL" id="QDT43046.1"/>
    </source>
</evidence>
<sequence>MVHSLIKNRQLIWQMTKRDVIGRYKGSILGLTWSFFNPLIMLAVYTFVFSVAFKARWQTGSDSKTEFALALFIGMIVHSLLAESVNRAPTLILSNVNYVKKVVFPLEILPWVAMGATLFHTLISLIVWGLFFIAVNHTFQWTALFLPLIFAPLIFFTLGLTWFLAALGVYLRDVGQVTGVFTTVLLFMSPVFYPISNIPERFQPILYANPLTFIIEQSRAVLMWGQLPDWNGLLLSFIISLFVAWLGFSAFQKTRRGFADVL</sequence>
<dbReference type="InterPro" id="IPR013525">
    <property type="entry name" value="ABC2_TM"/>
</dbReference>
<keyword evidence="6 11" id="KW-0812">Transmembrane</keyword>
<dbReference type="PRINTS" id="PR00164">
    <property type="entry name" value="ABC2TRNSPORT"/>
</dbReference>
<keyword evidence="4 11" id="KW-1003">Cell membrane</keyword>
<dbReference type="PANTHER" id="PTHR30413:SF10">
    <property type="entry name" value="CAPSULE POLYSACCHARIDE EXPORT INNER-MEMBRANE PROTEIN CTRC"/>
    <property type="match status" value="1"/>
</dbReference>
<keyword evidence="7" id="KW-0972">Capsule biogenesis/degradation</keyword>
<dbReference type="OrthoDB" id="9786910at2"/>
<evidence type="ECO:0000256" key="11">
    <source>
        <dbReference type="RuleBase" id="RU361157"/>
    </source>
</evidence>
<dbReference type="PANTHER" id="PTHR30413">
    <property type="entry name" value="INNER MEMBRANE TRANSPORT PERMEASE"/>
    <property type="match status" value="1"/>
</dbReference>
<keyword evidence="10 11" id="KW-0472">Membrane</keyword>
<evidence type="ECO:0000256" key="8">
    <source>
        <dbReference type="ARBA" id="ARBA00022989"/>
    </source>
</evidence>
<dbReference type="PROSITE" id="PS51012">
    <property type="entry name" value="ABC_TM2"/>
    <property type="match status" value="1"/>
</dbReference>
<keyword evidence="14" id="KW-1185">Reference proteome</keyword>
<feature type="transmembrane region" description="Helical" evidence="11">
    <location>
        <begin position="67"/>
        <end position="88"/>
    </location>
</feature>
<dbReference type="GO" id="GO:0140359">
    <property type="term" value="F:ABC-type transporter activity"/>
    <property type="evidence" value="ECO:0007669"/>
    <property type="project" value="InterPro"/>
</dbReference>
<evidence type="ECO:0000256" key="1">
    <source>
        <dbReference type="ARBA" id="ARBA00004651"/>
    </source>
</evidence>
<dbReference type="PIRSF" id="PIRSF006648">
    <property type="entry name" value="DrrB"/>
    <property type="match status" value="1"/>
</dbReference>
<protein>
    <recommendedName>
        <fullName evidence="11">Transport permease protein</fullName>
    </recommendedName>
</protein>
<evidence type="ECO:0000256" key="6">
    <source>
        <dbReference type="ARBA" id="ARBA00022692"/>
    </source>
</evidence>
<evidence type="ECO:0000256" key="10">
    <source>
        <dbReference type="ARBA" id="ARBA00023136"/>
    </source>
</evidence>
<feature type="transmembrane region" description="Helical" evidence="11">
    <location>
        <begin position="35"/>
        <end position="55"/>
    </location>
</feature>
<feature type="transmembrane region" description="Helical" evidence="11">
    <location>
        <begin position="230"/>
        <end position="248"/>
    </location>
</feature>
<dbReference type="AlphaFoldDB" id="A0A517RGP7"/>
<evidence type="ECO:0000256" key="9">
    <source>
        <dbReference type="ARBA" id="ARBA00023047"/>
    </source>
</evidence>
<evidence type="ECO:0000256" key="2">
    <source>
        <dbReference type="ARBA" id="ARBA00007783"/>
    </source>
</evidence>
<evidence type="ECO:0000256" key="5">
    <source>
        <dbReference type="ARBA" id="ARBA00022597"/>
    </source>
</evidence>
<keyword evidence="9" id="KW-0625">Polysaccharide transport</keyword>
<feature type="domain" description="ABC transmembrane type-2" evidence="12">
    <location>
        <begin position="29"/>
        <end position="254"/>
    </location>
</feature>
<dbReference type="GO" id="GO:0015920">
    <property type="term" value="P:lipopolysaccharide transport"/>
    <property type="evidence" value="ECO:0007669"/>
    <property type="project" value="TreeGrafter"/>
</dbReference>
<dbReference type="InterPro" id="IPR000412">
    <property type="entry name" value="ABC_2_transport"/>
</dbReference>
<dbReference type="GO" id="GO:0015774">
    <property type="term" value="P:polysaccharide transport"/>
    <property type="evidence" value="ECO:0007669"/>
    <property type="project" value="UniProtKB-KW"/>
</dbReference>
<accession>A0A517RGP7</accession>
<keyword evidence="5" id="KW-0762">Sugar transport</keyword>
<feature type="transmembrane region" description="Helical" evidence="11">
    <location>
        <begin position="108"/>
        <end position="133"/>
    </location>
</feature>
<dbReference type="InterPro" id="IPR047817">
    <property type="entry name" value="ABC2_TM_bact-type"/>
</dbReference>
<organism evidence="13 14">
    <name type="scientific">Gimesia alba</name>
    <dbReference type="NCBI Taxonomy" id="2527973"/>
    <lineage>
        <taxon>Bacteria</taxon>
        <taxon>Pseudomonadati</taxon>
        <taxon>Planctomycetota</taxon>
        <taxon>Planctomycetia</taxon>
        <taxon>Planctomycetales</taxon>
        <taxon>Planctomycetaceae</taxon>
        <taxon>Gimesia</taxon>
    </lineage>
</organism>
<keyword evidence="8 11" id="KW-1133">Transmembrane helix</keyword>
<dbReference type="Proteomes" id="UP000317171">
    <property type="component" value="Chromosome"/>
</dbReference>
<evidence type="ECO:0000256" key="4">
    <source>
        <dbReference type="ARBA" id="ARBA00022475"/>
    </source>
</evidence>
<keyword evidence="3 11" id="KW-0813">Transport</keyword>